<keyword evidence="8" id="KW-1185">Reference proteome</keyword>
<keyword evidence="4 5" id="KW-0472">Membrane</keyword>
<evidence type="ECO:0000256" key="1">
    <source>
        <dbReference type="ARBA" id="ARBA00004141"/>
    </source>
</evidence>
<accession>A0AAW0QI62</accession>
<feature type="transmembrane region" description="Helical" evidence="5">
    <location>
        <begin position="145"/>
        <end position="164"/>
    </location>
</feature>
<evidence type="ECO:0000256" key="4">
    <source>
        <dbReference type="ARBA" id="ARBA00023136"/>
    </source>
</evidence>
<sequence length="407" mass="43588">MGSTSESVSLLPIINTDIGPDSNINLVPLLHTLLKGVGLLVVGRLTDIFGRRWFLIGGQILCGVGSIPCALSGNVSILLGGTVVLALGGSVQPLYPLYCQEIVPNRFRAISQATLTLCILPFFGFGPVLGRLLVQNTAVSWRATYWINAAFCFASAFLFFLCYFPPGYDQINPGKSWRRQLAELDYVGLALYVGGAVLLLLGFEAYGNAKTRIVPLHLFKVKGYLAIIAVGCVSQMCFFSFNLFLPQIAQNLFNVSNIEIGLISTTTNAGIAIGEIIAGFFWKRAKHTRIQTMTACTLLVLFAGLMAMTNQYRLGVTIGVAVVAGVSIGWTQLLTLVSCGLIVPVDDIGIGQGFFGSCRNILGTIATSIFVSINGNRLPKEMANNIPSAVVQAGLPPTSVPPFSRGR</sequence>
<comment type="caution">
    <text evidence="7">The sequence shown here is derived from an EMBL/GenBank/DDBJ whole genome shotgun (WGS) entry which is preliminary data.</text>
</comment>
<protein>
    <submittedName>
        <fullName evidence="7">Siderophore iron transporter</fullName>
    </submittedName>
</protein>
<feature type="domain" description="Major facilitator superfamily (MFS) profile" evidence="6">
    <location>
        <begin position="1"/>
        <end position="407"/>
    </location>
</feature>
<dbReference type="InterPro" id="IPR036259">
    <property type="entry name" value="MFS_trans_sf"/>
</dbReference>
<dbReference type="PANTHER" id="PTHR23501">
    <property type="entry name" value="MAJOR FACILITATOR SUPERFAMILY"/>
    <property type="match status" value="1"/>
</dbReference>
<dbReference type="EMBL" id="JAQQWP010000008">
    <property type="protein sequence ID" value="KAK8105665.1"/>
    <property type="molecule type" value="Genomic_DNA"/>
</dbReference>
<evidence type="ECO:0000313" key="7">
    <source>
        <dbReference type="EMBL" id="KAK8105665.1"/>
    </source>
</evidence>
<feature type="transmembrane region" description="Helical" evidence="5">
    <location>
        <begin position="257"/>
        <end position="282"/>
    </location>
</feature>
<dbReference type="GO" id="GO:0022857">
    <property type="term" value="F:transmembrane transporter activity"/>
    <property type="evidence" value="ECO:0007669"/>
    <property type="project" value="InterPro"/>
</dbReference>
<evidence type="ECO:0000256" key="2">
    <source>
        <dbReference type="ARBA" id="ARBA00022692"/>
    </source>
</evidence>
<feature type="transmembrane region" description="Helical" evidence="5">
    <location>
        <begin position="314"/>
        <end position="333"/>
    </location>
</feature>
<comment type="subcellular location">
    <subcellularLocation>
        <location evidence="1">Membrane</location>
        <topology evidence="1">Multi-pass membrane protein</topology>
    </subcellularLocation>
</comment>
<name>A0AAW0QI62_9PEZI</name>
<evidence type="ECO:0000313" key="8">
    <source>
        <dbReference type="Proteomes" id="UP001392437"/>
    </source>
</evidence>
<feature type="transmembrane region" description="Helical" evidence="5">
    <location>
        <begin position="288"/>
        <end position="307"/>
    </location>
</feature>
<dbReference type="Proteomes" id="UP001392437">
    <property type="component" value="Unassembled WGS sequence"/>
</dbReference>
<feature type="transmembrane region" description="Helical" evidence="5">
    <location>
        <begin position="26"/>
        <end position="46"/>
    </location>
</feature>
<dbReference type="AlphaFoldDB" id="A0AAW0QI62"/>
<reference evidence="7 8" key="1">
    <citation type="submission" date="2023-01" db="EMBL/GenBank/DDBJ databases">
        <title>Analysis of 21 Apiospora genomes using comparative genomics revels a genus with tremendous synthesis potential of carbohydrate active enzymes and secondary metabolites.</title>
        <authorList>
            <person name="Sorensen T."/>
        </authorList>
    </citation>
    <scope>NUCLEOTIDE SEQUENCE [LARGE SCALE GENOMIC DNA]</scope>
    <source>
        <strain evidence="7 8">CBS 117206</strain>
    </source>
</reference>
<dbReference type="SUPFAM" id="SSF103473">
    <property type="entry name" value="MFS general substrate transporter"/>
    <property type="match status" value="1"/>
</dbReference>
<dbReference type="PROSITE" id="PS50850">
    <property type="entry name" value="MFS"/>
    <property type="match status" value="1"/>
</dbReference>
<dbReference type="GO" id="GO:0005886">
    <property type="term" value="C:plasma membrane"/>
    <property type="evidence" value="ECO:0007669"/>
    <property type="project" value="TreeGrafter"/>
</dbReference>
<dbReference type="Gene3D" id="1.20.1250.20">
    <property type="entry name" value="MFS general substrate transporter like domains"/>
    <property type="match status" value="1"/>
</dbReference>
<feature type="transmembrane region" description="Helical" evidence="5">
    <location>
        <begin position="184"/>
        <end position="203"/>
    </location>
</feature>
<keyword evidence="2 5" id="KW-0812">Transmembrane</keyword>
<feature type="transmembrane region" description="Helical" evidence="5">
    <location>
        <begin position="53"/>
        <end position="71"/>
    </location>
</feature>
<dbReference type="InterPro" id="IPR011701">
    <property type="entry name" value="MFS"/>
</dbReference>
<organism evidence="7 8">
    <name type="scientific">Apiospora kogelbergensis</name>
    <dbReference type="NCBI Taxonomy" id="1337665"/>
    <lineage>
        <taxon>Eukaryota</taxon>
        <taxon>Fungi</taxon>
        <taxon>Dikarya</taxon>
        <taxon>Ascomycota</taxon>
        <taxon>Pezizomycotina</taxon>
        <taxon>Sordariomycetes</taxon>
        <taxon>Xylariomycetidae</taxon>
        <taxon>Amphisphaeriales</taxon>
        <taxon>Apiosporaceae</taxon>
        <taxon>Apiospora</taxon>
    </lineage>
</organism>
<keyword evidence="3 5" id="KW-1133">Transmembrane helix</keyword>
<evidence type="ECO:0000259" key="6">
    <source>
        <dbReference type="PROSITE" id="PS50850"/>
    </source>
</evidence>
<proteinExistence type="predicted"/>
<dbReference type="PANTHER" id="PTHR23501:SF109">
    <property type="entry name" value="MAJOR FACILITATOR SUPERFAMILY (MFS) PROFILE DOMAIN-CONTAINING PROTEIN-RELATED"/>
    <property type="match status" value="1"/>
</dbReference>
<evidence type="ECO:0000256" key="5">
    <source>
        <dbReference type="SAM" id="Phobius"/>
    </source>
</evidence>
<gene>
    <name evidence="7" type="ORF">PG999_009024</name>
</gene>
<feature type="transmembrane region" description="Helical" evidence="5">
    <location>
        <begin position="223"/>
        <end position="245"/>
    </location>
</feature>
<dbReference type="Pfam" id="PF07690">
    <property type="entry name" value="MFS_1"/>
    <property type="match status" value="1"/>
</dbReference>
<dbReference type="InterPro" id="IPR020846">
    <property type="entry name" value="MFS_dom"/>
</dbReference>
<evidence type="ECO:0000256" key="3">
    <source>
        <dbReference type="ARBA" id="ARBA00022989"/>
    </source>
</evidence>
<feature type="transmembrane region" description="Helical" evidence="5">
    <location>
        <begin position="77"/>
        <end position="98"/>
    </location>
</feature>
<feature type="transmembrane region" description="Helical" evidence="5">
    <location>
        <begin position="110"/>
        <end position="133"/>
    </location>
</feature>
<feature type="transmembrane region" description="Helical" evidence="5">
    <location>
        <begin position="353"/>
        <end position="373"/>
    </location>
</feature>